<keyword evidence="2" id="KW-1185">Reference proteome</keyword>
<dbReference type="OrthoDB" id="3220879at2"/>
<sequence>MSRRPGRITVTVDHPEEIFDPVILAALQAGRRVTAAEELDVRRRHTAELAAGPAVCCRACGFALTARHQSCPSIVLVDSRSLRIALTVVPLAPRLRCTRCRGQLDVTVTVSGPLCPVCDGQDDLFGGAA</sequence>
<proteinExistence type="predicted"/>
<dbReference type="RefSeq" id="WP_136449627.1">
    <property type="nucleotide sequence ID" value="NZ_SSXH01000949.1"/>
</dbReference>
<dbReference type="AlphaFoldDB" id="A0A4S5BM79"/>
<protein>
    <submittedName>
        <fullName evidence="1">Uncharacterized protein</fullName>
    </submittedName>
</protein>
<gene>
    <name evidence="1" type="ORF">E7Y31_22265</name>
</gene>
<comment type="caution">
    <text evidence="1">The sequence shown here is derived from an EMBL/GenBank/DDBJ whole genome shotgun (WGS) entry which is preliminary data.</text>
</comment>
<evidence type="ECO:0000313" key="1">
    <source>
        <dbReference type="EMBL" id="THJ31975.1"/>
    </source>
</evidence>
<evidence type="ECO:0000313" key="2">
    <source>
        <dbReference type="Proteomes" id="UP000305282"/>
    </source>
</evidence>
<reference evidence="1 2" key="1">
    <citation type="submission" date="2019-04" db="EMBL/GenBank/DDBJ databases">
        <title>Draft genome sequences for three unisolated Alnus-infective Frankia Sp+ strains, AgTrS, AiOr and AvVan, the first sequenced Frankia strains able to sporulate in-planta.</title>
        <authorList>
            <person name="Bethencourt L."/>
            <person name="Vautrin F."/>
            <person name="Taib N."/>
            <person name="Dubost A."/>
            <person name="Castro-Garcia L."/>
            <person name="Imbaud O."/>
            <person name="Abrouk D."/>
            <person name="Fournier P."/>
            <person name="Briolay J."/>
            <person name="Nguyen A."/>
            <person name="Normand P."/>
            <person name="Fernandez M.P."/>
            <person name="Brochier-Armanet C."/>
            <person name="Herrera-Belaroussi A."/>
        </authorList>
    </citation>
    <scope>NUCLEOTIDE SEQUENCE [LARGE SCALE GENOMIC DNA]</scope>
    <source>
        <strain evidence="1 2">AvVan</strain>
    </source>
</reference>
<accession>A0A4S5BM79</accession>
<dbReference type="EMBL" id="SSXH01000949">
    <property type="protein sequence ID" value="THJ31975.1"/>
    <property type="molecule type" value="Genomic_DNA"/>
</dbReference>
<name>A0A4S5BM79_9ACTN</name>
<organism evidence="1 2">
    <name type="scientific">Candidatus Frankia alpina</name>
    <dbReference type="NCBI Taxonomy" id="2699483"/>
    <lineage>
        <taxon>Bacteria</taxon>
        <taxon>Bacillati</taxon>
        <taxon>Actinomycetota</taxon>
        <taxon>Actinomycetes</taxon>
        <taxon>Frankiales</taxon>
        <taxon>Frankiaceae</taxon>
        <taxon>Frankia</taxon>
    </lineage>
</organism>
<dbReference type="Proteomes" id="UP000305282">
    <property type="component" value="Unassembled WGS sequence"/>
</dbReference>